<reference evidence="1 2" key="1">
    <citation type="submission" date="2020-07" db="EMBL/GenBank/DDBJ databases">
        <title>Genomic Encyclopedia of Type Strains, Phase IV (KMG-IV): sequencing the most valuable type-strain genomes for metagenomic binning, comparative biology and taxonomic classification.</title>
        <authorList>
            <person name="Goeker M."/>
        </authorList>
    </citation>
    <scope>NUCLEOTIDE SEQUENCE [LARGE SCALE GENOMIC DNA]</scope>
    <source>
        <strain evidence="1 2">DSM 45533</strain>
    </source>
</reference>
<organism evidence="1 2">
    <name type="scientific">Nonomuraea soli</name>
    <dbReference type="NCBI Taxonomy" id="1032476"/>
    <lineage>
        <taxon>Bacteria</taxon>
        <taxon>Bacillati</taxon>
        <taxon>Actinomycetota</taxon>
        <taxon>Actinomycetes</taxon>
        <taxon>Streptosporangiales</taxon>
        <taxon>Streptosporangiaceae</taxon>
        <taxon>Nonomuraea</taxon>
    </lineage>
</organism>
<protein>
    <submittedName>
        <fullName evidence="1">Uncharacterized protein</fullName>
    </submittedName>
</protein>
<dbReference type="Proteomes" id="UP000530928">
    <property type="component" value="Unassembled WGS sequence"/>
</dbReference>
<proteinExistence type="predicted"/>
<accession>A0A7W0CQM3</accession>
<gene>
    <name evidence="1" type="ORF">HNR30_006843</name>
</gene>
<evidence type="ECO:0000313" key="2">
    <source>
        <dbReference type="Proteomes" id="UP000530928"/>
    </source>
</evidence>
<comment type="caution">
    <text evidence="1">The sequence shown here is derived from an EMBL/GenBank/DDBJ whole genome shotgun (WGS) entry which is preliminary data.</text>
</comment>
<name>A0A7W0CQM3_9ACTN</name>
<evidence type="ECO:0000313" key="1">
    <source>
        <dbReference type="EMBL" id="MBA2895457.1"/>
    </source>
</evidence>
<dbReference type="AlphaFoldDB" id="A0A7W0CQM3"/>
<dbReference type="EMBL" id="JACDUR010000007">
    <property type="protein sequence ID" value="MBA2895457.1"/>
    <property type="molecule type" value="Genomic_DNA"/>
</dbReference>
<keyword evidence="2" id="KW-1185">Reference proteome</keyword>
<sequence length="94" mass="10916">MKGWEYHGLHIAAPAKDHDRVEWFPSVPRVDRVRVRDHTCCVCDEVVFELCTAGGLWFVRRLTVSAPVSVVESEWQSAREAVELWRRLLRGQAR</sequence>